<dbReference type="PANTHER" id="PTHR10004:SF8">
    <property type="entry name" value="OS06G0538200 PROTEIN"/>
    <property type="match status" value="1"/>
</dbReference>
<feature type="compositionally biased region" description="Low complexity" evidence="3">
    <location>
        <begin position="1582"/>
        <end position="1598"/>
    </location>
</feature>
<dbReference type="InterPro" id="IPR009970">
    <property type="entry name" value="HC2"/>
</dbReference>
<feature type="region of interest" description="Disordered" evidence="3">
    <location>
        <begin position="1545"/>
        <end position="1610"/>
    </location>
</feature>
<reference evidence="4 5" key="1">
    <citation type="submission" date="2016-10" db="EMBL/GenBank/DDBJ databases">
        <authorList>
            <person name="de Groot N.N."/>
        </authorList>
    </citation>
    <scope>NUCLEOTIDE SEQUENCE [LARGE SCALE GENOMIC DNA]</scope>
    <source>
        <strain evidence="4 5">DSM 21039</strain>
    </source>
</reference>
<accession>A0A1H7QF21</accession>
<name>A0A1H7QF21_9BACT</name>
<comment type="similarity">
    <text evidence="2">Belongs to the histone H1/H5 family. HCT subfamily.</text>
</comment>
<evidence type="ECO:0000256" key="3">
    <source>
        <dbReference type="SAM" id="MobiDB-lite"/>
    </source>
</evidence>
<comment type="function">
    <text evidence="1">Might have a role in establishing the nucleoid structure of elementary bodies.</text>
</comment>
<feature type="region of interest" description="Disordered" evidence="3">
    <location>
        <begin position="1398"/>
        <end position="1439"/>
    </location>
</feature>
<evidence type="ECO:0000313" key="5">
    <source>
        <dbReference type="Proteomes" id="UP000198984"/>
    </source>
</evidence>
<dbReference type="EMBL" id="FOBB01000002">
    <property type="protein sequence ID" value="SEL45887.1"/>
    <property type="molecule type" value="Genomic_DNA"/>
</dbReference>
<dbReference type="Pfam" id="PF07382">
    <property type="entry name" value="HC2"/>
    <property type="match status" value="1"/>
</dbReference>
<dbReference type="GO" id="GO:0003677">
    <property type="term" value="F:DNA binding"/>
    <property type="evidence" value="ECO:0007669"/>
    <property type="project" value="InterPro"/>
</dbReference>
<evidence type="ECO:0000256" key="1">
    <source>
        <dbReference type="ARBA" id="ARBA00002344"/>
    </source>
</evidence>
<evidence type="ECO:0000256" key="2">
    <source>
        <dbReference type="ARBA" id="ARBA00008424"/>
    </source>
</evidence>
<dbReference type="STRING" id="573321.SAMN04488505_102316"/>
<dbReference type="GO" id="GO:0030527">
    <property type="term" value="F:structural constituent of chromatin"/>
    <property type="evidence" value="ECO:0007669"/>
    <property type="project" value="InterPro"/>
</dbReference>
<proteinExistence type="inferred from homology"/>
<keyword evidence="5" id="KW-1185">Reference proteome</keyword>
<feature type="compositionally biased region" description="Low complexity" evidence="3">
    <location>
        <begin position="1545"/>
        <end position="1554"/>
    </location>
</feature>
<dbReference type="GO" id="GO:0030261">
    <property type="term" value="P:chromosome condensation"/>
    <property type="evidence" value="ECO:0007669"/>
    <property type="project" value="InterPro"/>
</dbReference>
<organism evidence="4 5">
    <name type="scientific">Chitinophaga rupis</name>
    <dbReference type="NCBI Taxonomy" id="573321"/>
    <lineage>
        <taxon>Bacteria</taxon>
        <taxon>Pseudomonadati</taxon>
        <taxon>Bacteroidota</taxon>
        <taxon>Chitinophagia</taxon>
        <taxon>Chitinophagales</taxon>
        <taxon>Chitinophagaceae</taxon>
        <taxon>Chitinophaga</taxon>
    </lineage>
</organism>
<feature type="region of interest" description="Disordered" evidence="3">
    <location>
        <begin position="873"/>
        <end position="900"/>
    </location>
</feature>
<feature type="compositionally biased region" description="Basic residues" evidence="3">
    <location>
        <begin position="1599"/>
        <end position="1610"/>
    </location>
</feature>
<dbReference type="PANTHER" id="PTHR10004">
    <property type="entry name" value="OS06G0538200 PROTEIN"/>
    <property type="match status" value="1"/>
</dbReference>
<protein>
    <submittedName>
        <fullName evidence="4">Histone H1-like nucleoprotein HC2</fullName>
    </submittedName>
</protein>
<gene>
    <name evidence="4" type="ORF">SAMN04488505_102316</name>
</gene>
<evidence type="ECO:0000313" key="4">
    <source>
        <dbReference type="EMBL" id="SEL45887.1"/>
    </source>
</evidence>
<dbReference type="Proteomes" id="UP000198984">
    <property type="component" value="Unassembled WGS sequence"/>
</dbReference>
<dbReference type="RefSeq" id="WP_202909189.1">
    <property type="nucleotide sequence ID" value="NZ_FOBB01000002.1"/>
</dbReference>
<sequence length="1610" mass="176505">MSNCHCHTTINRDGSGQLGRYLKALDPGYAPVDGRSFEDLLVFAKRYAAQIRFYDIPGSQVEDDTPPAQVSWREFFRRDMAVIAASIGTIDLAQIKKDYEENRAKLDLKPTGQTYANLFDPILGMLARLDRWYSLAIPQNPLYVDLNLAIQSSLQEQVKKMIAYEEGFKLVDAKNAFTLDFTPIENDDVWKVNDPVDADISIYEGATPEDKIRFAALFVDSIFLSFYGVMNQLVESSESYLQYAMEQYPAHQPHMALFIAFLQLFRLAQDQMNTLTGRVLDFYYREVLQLTEKPAIPDRAFIVFELAKDVAAYDLAPGTALDAGKDVWGKDQVYKTDGALVVNQAKVKELKTLFIEKLPLEAAEESKNIATLYARPVANSLDGYGTPFTDPYPKWSTFGKGSNHPGAAANICEALDIINDEINTRNETAIGFAIASPQLLLQGGNRLITLQSNGIKELFDAGQAEIWLTGEEGWLKITQTITAAQFAKLYSDDMFNNEDELGSCIYSGSSEPNRIYIFLPIAEKGVIPFDAKLHAGRTYNTAYPVMQLMVGPDIGITADRFKHLSYTDLSINVRVGSINHIPVIGIAAANTAATSVTAAAFAKDTFANFDGLKVLTLQNDDGLLTPGKPFDPFTAYPKTGSTFYVGSNEVFNKPLEKLSLNIRHVNDSNALDINENMVKYRVSLLQSKQWLYLSGESFIGPRFDENELTYNILNTGGDLQGSQPSTPITTVRAPLVYPTIFENGKTPKGFLQVENTFFIDPNSDNFFQRSAAYAAFFKIKEVSLSYYSELAALEAGTDQFFHVYPFGAVEIDLTANNNSGIKSFTQLNDVVIPIKQLPSRFGRKTADLLVDAKGSLLPQFTWTSPYSQYDQQTDSNGTIDTSAGLATKPTLNADGKPQPAGAAITKAKSKALARSASDRYLAQLLLSASGIDTGTQLNQYSGDIQEEGMLFIGLEKLQPLQTLSLLFQFAEGTAKDEENDPPPVHWSYLSNNEWRPLRGEAIVFDGTFDFQTTGIIKIDVPEDATNNNTIITGGLHWFCASVTAHADRFPMLVDVVAQAVEVVFDDNGNAPSHFDNALPAGSISKLSVKVAEVSKVSQPFASFDGKHAEVGKEFYTRVSERLRHKARAINAWDYEHLVLDRFPSIYKVKCIPHTDPNCLCREHTEVNSDGNGETTCCGPQIAPGHVLLVAIANLKNRNAINPLQPKTSRRTLLDIEAYLKKRSSPFVQIRARNPLYEQVLTFFRVKFVSGTDKGYFLKKLNEELVQFLTPWAFDENADVKFGQKIYASSIVNFIEERPYVDFITDFLLFVCKDECCPPKTDDENDNDDQGDNDMPEVLNQLTGCDDVERLLQDQLNFIGVVVAQPSTPRSILVSVPKHIIIPYEEPVKPSRCEQRVATRTPVPGPVANVPRTPQATDPVPPKPATDTKPPVSTAPGKATVTEKTAAEKAAADKIAADKLAADKLAVEKATAEKAAADKLATEKATAEKAIADKAAAEKLAAGKVAAEKTTADKLAAEKAAAEKATADKAAADKLAAEKAAAVKAAATKPAVDTPVTDKTAPASPTVNPAAKDTIPPAKPATDKPAAPEKAPAAPLKLTGTKKKTDKKNPK</sequence>